<gene>
    <name evidence="2" type="ORF">APAL1065_LOCUS21231</name>
</gene>
<accession>A0A7S3DVK2</accession>
<proteinExistence type="predicted"/>
<organism evidence="2">
    <name type="scientific">Entomoneis paludosa</name>
    <dbReference type="NCBI Taxonomy" id="265537"/>
    <lineage>
        <taxon>Eukaryota</taxon>
        <taxon>Sar</taxon>
        <taxon>Stramenopiles</taxon>
        <taxon>Ochrophyta</taxon>
        <taxon>Bacillariophyta</taxon>
        <taxon>Bacillariophyceae</taxon>
        <taxon>Bacillariophycidae</taxon>
        <taxon>Entomoneidaceae</taxon>
        <taxon>Entomoneis</taxon>
    </lineage>
</organism>
<dbReference type="EMBL" id="HBHT01031605">
    <property type="protein sequence ID" value="CAD9983642.1"/>
    <property type="molecule type" value="Transcribed_RNA"/>
</dbReference>
<name>A0A7S3DVK2_9STRA</name>
<feature type="chain" id="PRO_5030591691" evidence="1">
    <location>
        <begin position="19"/>
        <end position="213"/>
    </location>
</feature>
<reference evidence="2" key="1">
    <citation type="submission" date="2021-01" db="EMBL/GenBank/DDBJ databases">
        <authorList>
            <person name="Corre E."/>
            <person name="Pelletier E."/>
            <person name="Niang G."/>
            <person name="Scheremetjew M."/>
            <person name="Finn R."/>
            <person name="Kale V."/>
            <person name="Holt S."/>
            <person name="Cochrane G."/>
            <person name="Meng A."/>
            <person name="Brown T."/>
            <person name="Cohen L."/>
        </authorList>
    </citation>
    <scope>NUCLEOTIDE SEQUENCE</scope>
    <source>
        <strain evidence="2">CCMP125</strain>
    </source>
</reference>
<dbReference type="AlphaFoldDB" id="A0A7S3DVK2"/>
<evidence type="ECO:0000313" key="2">
    <source>
        <dbReference type="EMBL" id="CAD9983642.1"/>
    </source>
</evidence>
<keyword evidence="1" id="KW-0732">Signal</keyword>
<evidence type="ECO:0000256" key="1">
    <source>
        <dbReference type="SAM" id="SignalP"/>
    </source>
</evidence>
<feature type="signal peptide" evidence="1">
    <location>
        <begin position="1"/>
        <end position="18"/>
    </location>
</feature>
<protein>
    <submittedName>
        <fullName evidence="2">Uncharacterized protein</fullName>
    </submittedName>
</protein>
<sequence>MNLFRFLLSSTLLAAGNAYLREEGAASSSLEVDAQAPLFPHPKAVCFGEEKGVRCHGGMKDEKGGMECEAGMRKNFTASFKSQDMVSDVASTLHSQMMDVLPSPEFFLPPDEALSQMFDSQNDFFDDWFTGMNEQKNNGFNCKADADGIMGCEMAFGGKAHMEYGCKVSFEKKGATVTKHVECGIKGVTHAGKADGTAAEEEPFHFVMPKVLD</sequence>